<feature type="region of interest" description="Disordered" evidence="1">
    <location>
        <begin position="301"/>
        <end position="331"/>
    </location>
</feature>
<evidence type="ECO:0000313" key="2">
    <source>
        <dbReference type="EMBL" id="OWT56190.1"/>
    </source>
</evidence>
<dbReference type="Proteomes" id="UP000214603">
    <property type="component" value="Unassembled WGS sequence"/>
</dbReference>
<keyword evidence="3" id="KW-1185">Reference proteome</keyword>
<evidence type="ECO:0000313" key="3">
    <source>
        <dbReference type="Proteomes" id="UP000214603"/>
    </source>
</evidence>
<proteinExistence type="predicted"/>
<dbReference type="EMBL" id="NJIH01000011">
    <property type="protein sequence ID" value="OWT56190.1"/>
    <property type="molecule type" value="Genomic_DNA"/>
</dbReference>
<organism evidence="2 3">
    <name type="scientific">Candidimonas nitroreducens</name>
    <dbReference type="NCBI Taxonomy" id="683354"/>
    <lineage>
        <taxon>Bacteria</taxon>
        <taxon>Pseudomonadati</taxon>
        <taxon>Pseudomonadota</taxon>
        <taxon>Betaproteobacteria</taxon>
        <taxon>Burkholderiales</taxon>
        <taxon>Alcaligenaceae</taxon>
        <taxon>Candidimonas</taxon>
    </lineage>
</organism>
<evidence type="ECO:0000256" key="1">
    <source>
        <dbReference type="SAM" id="MobiDB-lite"/>
    </source>
</evidence>
<dbReference type="RefSeq" id="WP_088605067.1">
    <property type="nucleotide sequence ID" value="NZ_NJIH01000011.1"/>
</dbReference>
<accession>A0A225M7W7</accession>
<dbReference type="OrthoDB" id="9126078at2"/>
<reference evidence="3" key="1">
    <citation type="submission" date="2017-06" db="EMBL/GenBank/DDBJ databases">
        <title>Herbaspirillum phytohormonus sp. nov., isolated from the root nodule of Robinia pseudoacacia in lead-zinc mine.</title>
        <authorList>
            <person name="Fan M."/>
            <person name="Lin Y."/>
        </authorList>
    </citation>
    <scope>NUCLEOTIDE SEQUENCE [LARGE SCALE GENOMIC DNA]</scope>
    <source>
        <strain evidence="3">SC-089</strain>
    </source>
</reference>
<name>A0A225M7W7_9BURK</name>
<gene>
    <name evidence="2" type="ORF">CEY11_19370</name>
</gene>
<dbReference type="AlphaFoldDB" id="A0A225M7W7"/>
<comment type="caution">
    <text evidence="2">The sequence shown here is derived from an EMBL/GenBank/DDBJ whole genome shotgun (WGS) entry which is preliminary data.</text>
</comment>
<protein>
    <submittedName>
        <fullName evidence="2">Glycine reductase</fullName>
    </submittedName>
</protein>
<sequence length="331" mass="36338">MSASSDQQDLGFAPMFDQPIAYMQRTREWYLALGYDNPYTWAHYTDVPFHALGKPLSAATVTLITTAAPYQEGKGPQGPGAPYNAAAKFYEVYSLPTGCDPDLRISHVAIDRKHTSMEDSRTWFPLAALRESLQEGRVGRLAARFHGAPTNRSQRHTLAVDCAEILRRCLEDRVDAAILVPNCPVCHQTVSLLARHLEAHGIATVIMGCAKDVVEYCGVPRFLFSDFPLGNGAGRPHDSESQRRTLALALQVLESAPGPRATVQNPQRWCDDPDWKLDYCNAARVSPAELQVLREEAESARRLARGMREASQASGRAAGLDPAAPQNKTLG</sequence>